<feature type="transmembrane region" description="Helical" evidence="14">
    <location>
        <begin position="144"/>
        <end position="162"/>
    </location>
</feature>
<dbReference type="Proteomes" id="UP000777438">
    <property type="component" value="Unassembled WGS sequence"/>
</dbReference>
<feature type="transmembrane region" description="Helical" evidence="14">
    <location>
        <begin position="118"/>
        <end position="137"/>
    </location>
</feature>
<feature type="transmembrane region" description="Helical" evidence="14">
    <location>
        <begin position="213"/>
        <end position="231"/>
    </location>
</feature>
<dbReference type="InterPro" id="IPR001425">
    <property type="entry name" value="Arc/bac/fun_rhodopsins"/>
</dbReference>
<evidence type="ECO:0000256" key="14">
    <source>
        <dbReference type="SAM" id="Phobius"/>
    </source>
</evidence>
<reference evidence="15 16" key="1">
    <citation type="journal article" date="2021" name="Nat. Commun.">
        <title>Genetic determinants of endophytism in the Arabidopsis root mycobiome.</title>
        <authorList>
            <person name="Mesny F."/>
            <person name="Miyauchi S."/>
            <person name="Thiergart T."/>
            <person name="Pickel B."/>
            <person name="Atanasova L."/>
            <person name="Karlsson M."/>
            <person name="Huettel B."/>
            <person name="Barry K.W."/>
            <person name="Haridas S."/>
            <person name="Chen C."/>
            <person name="Bauer D."/>
            <person name="Andreopoulos W."/>
            <person name="Pangilinan J."/>
            <person name="LaButti K."/>
            <person name="Riley R."/>
            <person name="Lipzen A."/>
            <person name="Clum A."/>
            <person name="Drula E."/>
            <person name="Henrissat B."/>
            <person name="Kohler A."/>
            <person name="Grigoriev I.V."/>
            <person name="Martin F.M."/>
            <person name="Hacquard S."/>
        </authorList>
    </citation>
    <scope>NUCLEOTIDE SEQUENCE [LARGE SCALE GENOMIC DNA]</scope>
    <source>
        <strain evidence="15 16">MPI-CAGE-CH-0241</strain>
    </source>
</reference>
<evidence type="ECO:0000256" key="5">
    <source>
        <dbReference type="ARBA" id="ARBA00022692"/>
    </source>
</evidence>
<evidence type="ECO:0000256" key="4">
    <source>
        <dbReference type="ARBA" id="ARBA00022606"/>
    </source>
</evidence>
<dbReference type="PROSITE" id="PS00327">
    <property type="entry name" value="BACTERIAL_OPSIN_RET"/>
    <property type="match status" value="1"/>
</dbReference>
<evidence type="ECO:0000313" key="16">
    <source>
        <dbReference type="Proteomes" id="UP000777438"/>
    </source>
</evidence>
<evidence type="ECO:0000256" key="8">
    <source>
        <dbReference type="ARBA" id="ARBA00022991"/>
    </source>
</evidence>
<dbReference type="GO" id="GO:0005783">
    <property type="term" value="C:endoplasmic reticulum"/>
    <property type="evidence" value="ECO:0007669"/>
    <property type="project" value="TreeGrafter"/>
</dbReference>
<evidence type="ECO:0000256" key="6">
    <source>
        <dbReference type="ARBA" id="ARBA00022925"/>
    </source>
</evidence>
<keyword evidence="6" id="KW-0681">Retinal protein</keyword>
<evidence type="ECO:0000256" key="13">
    <source>
        <dbReference type="ARBA" id="ARBA00078035"/>
    </source>
</evidence>
<dbReference type="EMBL" id="JAGPYM010000031">
    <property type="protein sequence ID" value="KAH6877109.1"/>
    <property type="molecule type" value="Genomic_DNA"/>
</dbReference>
<dbReference type="CDD" id="cd15028">
    <property type="entry name" value="7tm_Opsin-1_euk"/>
    <property type="match status" value="1"/>
</dbReference>
<dbReference type="OrthoDB" id="10261467at2759"/>
<feature type="transmembrane region" description="Helical" evidence="14">
    <location>
        <begin position="39"/>
        <end position="59"/>
    </location>
</feature>
<dbReference type="Pfam" id="PF01036">
    <property type="entry name" value="Bac_rhodopsin"/>
    <property type="match status" value="1"/>
</dbReference>
<evidence type="ECO:0000313" key="15">
    <source>
        <dbReference type="EMBL" id="KAH6877109.1"/>
    </source>
</evidence>
<proteinExistence type="inferred from homology"/>
<dbReference type="PANTHER" id="PTHR28286">
    <property type="match status" value="1"/>
</dbReference>
<dbReference type="FunFam" id="1.20.1070.10:FF:000160">
    <property type="entry name" value="Related to Opsin-1"/>
    <property type="match status" value="1"/>
</dbReference>
<evidence type="ECO:0000256" key="10">
    <source>
        <dbReference type="ARBA" id="ARBA00023136"/>
    </source>
</evidence>
<dbReference type="PANTHER" id="PTHR28286:SF2">
    <property type="entry name" value="BACTERIORHODOPSIN _OPSIN, NOPA (EUROFUNG)"/>
    <property type="match status" value="1"/>
</dbReference>
<gene>
    <name evidence="15" type="ORF">B0T10DRAFT_193743</name>
</gene>
<evidence type="ECO:0000256" key="2">
    <source>
        <dbReference type="ARBA" id="ARBA00008130"/>
    </source>
</evidence>
<keyword evidence="11" id="KW-0675">Receptor</keyword>
<evidence type="ECO:0000256" key="12">
    <source>
        <dbReference type="ARBA" id="ARBA00069581"/>
    </source>
</evidence>
<dbReference type="GO" id="GO:0009881">
    <property type="term" value="F:photoreceptor activity"/>
    <property type="evidence" value="ECO:0007669"/>
    <property type="project" value="UniProtKB-KW"/>
</dbReference>
<dbReference type="PRINTS" id="PR00251">
    <property type="entry name" value="BACTRLOPSIN"/>
</dbReference>
<feature type="transmembrane region" description="Helical" evidence="14">
    <location>
        <begin position="174"/>
        <end position="193"/>
    </location>
</feature>
<dbReference type="Gene3D" id="1.20.1070.10">
    <property type="entry name" value="Rhodopsin 7-helix transmembrane proteins"/>
    <property type="match status" value="1"/>
</dbReference>
<keyword evidence="10 14" id="KW-0472">Membrane</keyword>
<dbReference type="InterPro" id="IPR018229">
    <property type="entry name" value="Rhodopsin_retinal_BS"/>
</dbReference>
<feature type="transmembrane region" description="Helical" evidence="14">
    <location>
        <begin position="243"/>
        <end position="263"/>
    </location>
</feature>
<keyword evidence="16" id="KW-1185">Reference proteome</keyword>
<keyword evidence="7 14" id="KW-1133">Transmembrane helix</keyword>
<evidence type="ECO:0000256" key="9">
    <source>
        <dbReference type="ARBA" id="ARBA00023016"/>
    </source>
</evidence>
<evidence type="ECO:0000256" key="3">
    <source>
        <dbReference type="ARBA" id="ARBA00022543"/>
    </source>
</evidence>
<keyword evidence="9" id="KW-0346">Stress response</keyword>
<organism evidence="15 16">
    <name type="scientific">Thelonectria olida</name>
    <dbReference type="NCBI Taxonomy" id="1576542"/>
    <lineage>
        <taxon>Eukaryota</taxon>
        <taxon>Fungi</taxon>
        <taxon>Dikarya</taxon>
        <taxon>Ascomycota</taxon>
        <taxon>Pezizomycotina</taxon>
        <taxon>Sordariomycetes</taxon>
        <taxon>Hypocreomycetidae</taxon>
        <taxon>Hypocreales</taxon>
        <taxon>Nectriaceae</taxon>
        <taxon>Thelonectria</taxon>
    </lineage>
</organism>
<dbReference type="GO" id="GO:0007602">
    <property type="term" value="P:phototransduction"/>
    <property type="evidence" value="ECO:0007669"/>
    <property type="project" value="UniProtKB-KW"/>
</dbReference>
<evidence type="ECO:0000256" key="1">
    <source>
        <dbReference type="ARBA" id="ARBA00004141"/>
    </source>
</evidence>
<name>A0A9P9AKA6_9HYPO</name>
<evidence type="ECO:0000256" key="7">
    <source>
        <dbReference type="ARBA" id="ARBA00022989"/>
    </source>
</evidence>
<comment type="caution">
    <text evidence="15">The sequence shown here is derived from an EMBL/GenBank/DDBJ whole genome shotgun (WGS) entry which is preliminary data.</text>
</comment>
<dbReference type="AlphaFoldDB" id="A0A9P9AKA6"/>
<dbReference type="SMART" id="SM01021">
    <property type="entry name" value="Bac_rhodopsin"/>
    <property type="match status" value="1"/>
</dbReference>
<dbReference type="GO" id="GO:0005886">
    <property type="term" value="C:plasma membrane"/>
    <property type="evidence" value="ECO:0007669"/>
    <property type="project" value="TreeGrafter"/>
</dbReference>
<comment type="similarity">
    <text evidence="2">Belongs to the archaeal/bacterial/fungal opsin family.</text>
</comment>
<dbReference type="SUPFAM" id="SSF81321">
    <property type="entry name" value="Family A G protein-coupled receptor-like"/>
    <property type="match status" value="1"/>
</dbReference>
<protein>
    <recommendedName>
        <fullName evidence="12">Opsin-like protein carO</fullName>
    </recommendedName>
    <alternativeName>
        <fullName evidence="13">Carotenoid biosynthesis cluster protein O</fullName>
    </alternativeName>
</protein>
<comment type="subcellular location">
    <subcellularLocation>
        <location evidence="1">Membrane</location>
        <topology evidence="1">Multi-pass membrane protein</topology>
    </subcellularLocation>
</comment>
<keyword evidence="8" id="KW-0157">Chromophore</keyword>
<dbReference type="GO" id="GO:0005216">
    <property type="term" value="F:monoatomic ion channel activity"/>
    <property type="evidence" value="ECO:0007669"/>
    <property type="project" value="InterPro"/>
</dbReference>
<evidence type="ECO:0000256" key="11">
    <source>
        <dbReference type="ARBA" id="ARBA00023170"/>
    </source>
</evidence>
<feature type="transmembrane region" description="Helical" evidence="14">
    <location>
        <begin position="66"/>
        <end position="84"/>
    </location>
</feature>
<accession>A0A9P9AKA6</accession>
<keyword evidence="3" id="KW-0600">Photoreceptor protein</keyword>
<sequence length="297" mass="32883">MIGGGHGHHTHPPEVGPVPTVIPDAPKFQVAGHDGHRTLWVVFVLMVIVSALFALLSWNTPISRRIFHTISTLTTIISAIAYFAMASGDGSSFNCTRHYDHHKHVPDTHYDVCRQVYWARYIDWTLTSSMILFELFLLAGTSGAYTIMGISANIIMFLTGWFSAFGRVHTAQKWGWYAISVVSYIFVIWHVALNGGQSARQRDSTLQKLFGSMAGLALILWAVYLVVWGVATNARKTSVNTEIMIYAVLDVITKAGFGLYILIAARKTRESLPEADGYWTHGHGTEGRIRITDGDGA</sequence>
<keyword evidence="5 14" id="KW-0812">Transmembrane</keyword>
<keyword evidence="4" id="KW-0716">Sensory transduction</keyword>